<protein>
    <submittedName>
        <fullName evidence="2">Phage lipoprotein</fullName>
    </submittedName>
</protein>
<gene>
    <name evidence="2" type="ordered locus">PMI0518</name>
</gene>
<dbReference type="EMBL" id="AM942759">
    <property type="protein sequence ID" value="CAR41257.1"/>
    <property type="molecule type" value="Genomic_DNA"/>
</dbReference>
<dbReference type="RefSeq" id="WP_012367640.1">
    <property type="nucleotide sequence ID" value="NC_010554.1"/>
</dbReference>
<dbReference type="AlphaFoldDB" id="B4EV51"/>
<dbReference type="eggNOG" id="ENOG50347TT">
    <property type="taxonomic scope" value="Bacteria"/>
</dbReference>
<dbReference type="GeneID" id="6800440"/>
<evidence type="ECO:0000256" key="1">
    <source>
        <dbReference type="SAM" id="SignalP"/>
    </source>
</evidence>
<feature type="signal peptide" evidence="1">
    <location>
        <begin position="1"/>
        <end position="26"/>
    </location>
</feature>
<name>B4EV51_PROMH</name>
<keyword evidence="3" id="KW-1185">Reference proteome</keyword>
<dbReference type="PROSITE" id="PS51257">
    <property type="entry name" value="PROKAR_LIPOPROTEIN"/>
    <property type="match status" value="1"/>
</dbReference>
<evidence type="ECO:0000313" key="3">
    <source>
        <dbReference type="Proteomes" id="UP000008319"/>
    </source>
</evidence>
<evidence type="ECO:0000313" key="2">
    <source>
        <dbReference type="EMBL" id="CAR41257.1"/>
    </source>
</evidence>
<dbReference type="PATRIC" id="fig|529507.6.peg.502"/>
<keyword evidence="1" id="KW-0732">Signal</keyword>
<dbReference type="EnsemblBacteria" id="CAR41257">
    <property type="protein sequence ID" value="CAR41257"/>
    <property type="gene ID" value="PMI0518"/>
</dbReference>
<sequence length="217" mass="24557">MKKLLNISGVIALLVSCLFFSTTTLAVEKKISAPFGLKWGMTYSDVLSKTGNIKLIGNEKNRVKEYLIKNDSSLIDGLDMYSVSIDDKYGLINVDALIYVYDDDDSKVIEKYNILKQALSSKYSEQYSEEYLWKNRTRGMLTLPECLNNEGCGKYVSLFQGNDSSSVMIMLNATGDNRSVIISLFYKSEFIEKIKQEEKKQNEIIIKEKSDALANSL</sequence>
<dbReference type="KEGG" id="pmr:PMI0518"/>
<dbReference type="Proteomes" id="UP000008319">
    <property type="component" value="Chromosome"/>
</dbReference>
<keyword evidence="2" id="KW-0449">Lipoprotein</keyword>
<feature type="chain" id="PRO_5002804884" evidence="1">
    <location>
        <begin position="27"/>
        <end position="217"/>
    </location>
</feature>
<dbReference type="HOGENOM" id="CLU_118054_0_0_6"/>
<reference evidence="2 3" key="1">
    <citation type="journal article" date="2008" name="J. Bacteriol.">
        <title>Complete genome sequence of uropathogenic Proteus mirabilis, a master of both adherence and motility.</title>
        <authorList>
            <person name="Pearson M.M."/>
            <person name="Sebaihia M."/>
            <person name="Churcher C."/>
            <person name="Quail M.A."/>
            <person name="Seshasayee A.S."/>
            <person name="Luscombe N.M."/>
            <person name="Abdellah Z."/>
            <person name="Arrosmith C."/>
            <person name="Atkin B."/>
            <person name="Chillingworth T."/>
            <person name="Hauser H."/>
            <person name="Jagels K."/>
            <person name="Moule S."/>
            <person name="Mungall K."/>
            <person name="Norbertczak H."/>
            <person name="Rabbinowitsch E."/>
            <person name="Walker D."/>
            <person name="Whithead S."/>
            <person name="Thomson N.R."/>
            <person name="Rather P.N."/>
            <person name="Parkhill J."/>
            <person name="Mobley H.L."/>
        </authorList>
    </citation>
    <scope>NUCLEOTIDE SEQUENCE [LARGE SCALE GENOMIC DNA]</scope>
    <source>
        <strain evidence="2 3">HI4320</strain>
    </source>
</reference>
<accession>B4EV51</accession>
<proteinExistence type="predicted"/>
<organism evidence="2 3">
    <name type="scientific">Proteus mirabilis (strain HI4320)</name>
    <dbReference type="NCBI Taxonomy" id="529507"/>
    <lineage>
        <taxon>Bacteria</taxon>
        <taxon>Pseudomonadati</taxon>
        <taxon>Pseudomonadota</taxon>
        <taxon>Gammaproteobacteria</taxon>
        <taxon>Enterobacterales</taxon>
        <taxon>Morganellaceae</taxon>
        <taxon>Proteus</taxon>
    </lineage>
</organism>